<keyword evidence="9" id="KW-0443">Lipid metabolism</keyword>
<evidence type="ECO:0000256" key="9">
    <source>
        <dbReference type="ARBA" id="ARBA00023098"/>
    </source>
</evidence>
<evidence type="ECO:0000256" key="16">
    <source>
        <dbReference type="ARBA" id="ARBA00048307"/>
    </source>
</evidence>
<feature type="domain" description="Acyl-CoA dehydrogenase/oxidase N-terminal" evidence="25">
    <location>
        <begin position="1"/>
        <end position="86"/>
    </location>
</feature>
<evidence type="ECO:0000313" key="26">
    <source>
        <dbReference type="Proteomes" id="UP000035642"/>
    </source>
</evidence>
<evidence type="ECO:0000256" key="18">
    <source>
        <dbReference type="ARBA" id="ARBA00049096"/>
    </source>
</evidence>
<dbReference type="EC" id="1.3.8.5" evidence="11"/>
<evidence type="ECO:0000256" key="22">
    <source>
        <dbReference type="RuleBase" id="RU362125"/>
    </source>
</evidence>
<evidence type="ECO:0000256" key="19">
    <source>
        <dbReference type="ARBA" id="ARBA00049192"/>
    </source>
</evidence>
<dbReference type="Pfam" id="PF02771">
    <property type="entry name" value="Acyl-CoA_dh_N"/>
    <property type="match status" value="1"/>
</dbReference>
<dbReference type="InterPro" id="IPR009100">
    <property type="entry name" value="AcylCoA_DH/oxidase_NM_dom_sf"/>
</dbReference>
<comment type="catalytic activity">
    <reaction evidence="19">
        <text>hexanoyl-CoA + oxidized [electron-transfer flavoprotein] + H(+) = (2E)-hexenoyl-CoA + reduced [electron-transfer flavoprotein]</text>
        <dbReference type="Rhea" id="RHEA:43464"/>
        <dbReference type="Rhea" id="RHEA-COMP:10685"/>
        <dbReference type="Rhea" id="RHEA-COMP:10686"/>
        <dbReference type="ChEBI" id="CHEBI:15378"/>
        <dbReference type="ChEBI" id="CHEBI:57692"/>
        <dbReference type="ChEBI" id="CHEBI:58307"/>
        <dbReference type="ChEBI" id="CHEBI:62077"/>
        <dbReference type="ChEBI" id="CHEBI:62620"/>
    </reaction>
    <physiologicalReaction direction="left-to-right" evidence="19">
        <dbReference type="Rhea" id="RHEA:43465"/>
    </physiologicalReaction>
</comment>
<dbReference type="InterPro" id="IPR036250">
    <property type="entry name" value="AcylCo_DH-like_C"/>
</dbReference>
<evidence type="ECO:0000313" key="27">
    <source>
        <dbReference type="WBParaSite" id="ACAC_0000870801-mRNA-1"/>
    </source>
</evidence>
<comment type="cofactor">
    <cofactor evidence="1 22">
        <name>FAD</name>
        <dbReference type="ChEBI" id="CHEBI:57692"/>
    </cofactor>
</comment>
<comment type="pathway">
    <text evidence="10">Amino-acid degradation; L-isoleucine degradation.</text>
</comment>
<dbReference type="InterPro" id="IPR009075">
    <property type="entry name" value="AcylCo_DH/oxidase_C"/>
</dbReference>
<reference evidence="27" key="2">
    <citation type="submission" date="2016-04" db="UniProtKB">
        <authorList>
            <consortium name="WormBaseParasite"/>
        </authorList>
    </citation>
    <scope>IDENTIFICATION</scope>
</reference>
<organism evidence="26 27">
    <name type="scientific">Angiostrongylus cantonensis</name>
    <name type="common">Rat lungworm</name>
    <dbReference type="NCBI Taxonomy" id="6313"/>
    <lineage>
        <taxon>Eukaryota</taxon>
        <taxon>Metazoa</taxon>
        <taxon>Ecdysozoa</taxon>
        <taxon>Nematoda</taxon>
        <taxon>Chromadorea</taxon>
        <taxon>Rhabditida</taxon>
        <taxon>Rhabditina</taxon>
        <taxon>Rhabditomorpha</taxon>
        <taxon>Strongyloidea</taxon>
        <taxon>Metastrongylidae</taxon>
        <taxon>Angiostrongylus</taxon>
    </lineage>
</organism>
<evidence type="ECO:0000256" key="17">
    <source>
        <dbReference type="ARBA" id="ARBA00048592"/>
    </source>
</evidence>
<evidence type="ECO:0000256" key="5">
    <source>
        <dbReference type="ARBA" id="ARBA00022630"/>
    </source>
</evidence>
<evidence type="ECO:0000256" key="8">
    <source>
        <dbReference type="ARBA" id="ARBA00023002"/>
    </source>
</evidence>
<dbReference type="InterPro" id="IPR006089">
    <property type="entry name" value="Acyl-CoA_DH_CS"/>
</dbReference>
<feature type="domain" description="Acyl-CoA dehydrogenase/oxidase C-terminal" evidence="23">
    <location>
        <begin position="198"/>
        <end position="306"/>
    </location>
</feature>
<dbReference type="PANTHER" id="PTHR43884">
    <property type="entry name" value="ACYL-COA DEHYDROGENASE"/>
    <property type="match status" value="1"/>
</dbReference>
<evidence type="ECO:0000256" key="2">
    <source>
        <dbReference type="ARBA" id="ARBA00005198"/>
    </source>
</evidence>
<dbReference type="InterPro" id="IPR046373">
    <property type="entry name" value="Acyl-CoA_Oxase/DH_mid-dom_sf"/>
</dbReference>
<evidence type="ECO:0000259" key="23">
    <source>
        <dbReference type="Pfam" id="PF00441"/>
    </source>
</evidence>
<dbReference type="Proteomes" id="UP000035642">
    <property type="component" value="Unassembled WGS sequence"/>
</dbReference>
<name>A0A158P9W3_ANGCA</name>
<evidence type="ECO:0000256" key="6">
    <source>
        <dbReference type="ARBA" id="ARBA00022827"/>
    </source>
</evidence>
<evidence type="ECO:0000256" key="11">
    <source>
        <dbReference type="ARBA" id="ARBA00039036"/>
    </source>
</evidence>
<comment type="pathway">
    <text evidence="2">Lipid metabolism; mitochondrial fatty acid beta-oxidation.</text>
</comment>
<dbReference type="GO" id="GO:0050660">
    <property type="term" value="F:flavin adenine dinucleotide binding"/>
    <property type="evidence" value="ECO:0007669"/>
    <property type="project" value="InterPro"/>
</dbReference>
<reference evidence="26" key="1">
    <citation type="submission" date="2012-09" db="EMBL/GenBank/DDBJ databases">
        <authorList>
            <person name="Martin A.A."/>
        </authorList>
    </citation>
    <scope>NUCLEOTIDE SEQUENCE</scope>
</reference>
<evidence type="ECO:0000256" key="20">
    <source>
        <dbReference type="ARBA" id="ARBA00049552"/>
    </source>
</evidence>
<evidence type="ECO:0000256" key="12">
    <source>
        <dbReference type="ARBA" id="ARBA00039850"/>
    </source>
</evidence>
<dbReference type="FunFam" id="2.40.110.10:FF:000001">
    <property type="entry name" value="Acyl-CoA dehydrogenase, mitochondrial"/>
    <property type="match status" value="1"/>
</dbReference>
<evidence type="ECO:0000259" key="25">
    <source>
        <dbReference type="Pfam" id="PF02771"/>
    </source>
</evidence>
<comment type="catalytic activity">
    <reaction evidence="20">
        <text>(2S)-2-methylbutanoyl-CoA + oxidized [electron-transfer flavoprotein] + H(+) = (2E)-2-methylbut-2-enoyl-CoA + reduced [electron-transfer flavoprotein]</text>
        <dbReference type="Rhea" id="RHEA:48256"/>
        <dbReference type="Rhea" id="RHEA-COMP:10685"/>
        <dbReference type="Rhea" id="RHEA-COMP:10686"/>
        <dbReference type="ChEBI" id="CHEBI:15378"/>
        <dbReference type="ChEBI" id="CHEBI:57337"/>
        <dbReference type="ChEBI" id="CHEBI:57692"/>
        <dbReference type="ChEBI" id="CHEBI:58307"/>
        <dbReference type="ChEBI" id="CHEBI:88166"/>
    </reaction>
    <physiologicalReaction direction="left-to-right" evidence="20">
        <dbReference type="Rhea" id="RHEA:48257"/>
    </physiologicalReaction>
</comment>
<dbReference type="WBParaSite" id="ACAC_0000870801-mRNA-1">
    <property type="protein sequence ID" value="ACAC_0000870801-mRNA-1"/>
    <property type="gene ID" value="ACAC_0000870801"/>
</dbReference>
<dbReference type="SUPFAM" id="SSF47203">
    <property type="entry name" value="Acyl-CoA dehydrogenase C-terminal domain-like"/>
    <property type="match status" value="1"/>
</dbReference>
<comment type="catalytic activity">
    <reaction evidence="17">
        <text>(2R)-2-methylbutanoyl-CoA + oxidized [electron-transfer flavoprotein] + H(+) = ethylacryloyl-CoA + reduced [electron-transfer flavoprotein]</text>
        <dbReference type="Rhea" id="RHEA:65296"/>
        <dbReference type="Rhea" id="RHEA-COMP:10685"/>
        <dbReference type="Rhea" id="RHEA-COMP:10686"/>
        <dbReference type="ChEBI" id="CHEBI:15378"/>
        <dbReference type="ChEBI" id="CHEBI:57692"/>
        <dbReference type="ChEBI" id="CHEBI:58307"/>
        <dbReference type="ChEBI" id="CHEBI:156439"/>
        <dbReference type="ChEBI" id="CHEBI:156440"/>
    </reaction>
    <physiologicalReaction direction="left-to-right" evidence="17">
        <dbReference type="Rhea" id="RHEA:65297"/>
    </physiologicalReaction>
</comment>
<evidence type="ECO:0000259" key="24">
    <source>
        <dbReference type="Pfam" id="PF02770"/>
    </source>
</evidence>
<keyword evidence="7" id="KW-0276">Fatty acid metabolism</keyword>
<dbReference type="GO" id="GO:0005739">
    <property type="term" value="C:mitochondrion"/>
    <property type="evidence" value="ECO:0007669"/>
    <property type="project" value="TreeGrafter"/>
</dbReference>
<evidence type="ECO:0000256" key="13">
    <source>
        <dbReference type="ARBA" id="ARBA00041537"/>
    </source>
</evidence>
<keyword evidence="6 22" id="KW-0274">FAD</keyword>
<evidence type="ECO:0000256" key="10">
    <source>
        <dbReference type="ARBA" id="ARBA00037895"/>
    </source>
</evidence>
<evidence type="ECO:0000256" key="7">
    <source>
        <dbReference type="ARBA" id="ARBA00022832"/>
    </source>
</evidence>
<evidence type="ECO:0000256" key="15">
    <source>
        <dbReference type="ARBA" id="ARBA00048235"/>
    </source>
</evidence>
<dbReference type="InterPro" id="IPR037069">
    <property type="entry name" value="AcylCoA_DH/ox_N_sf"/>
</dbReference>
<dbReference type="PROSITE" id="PS00072">
    <property type="entry name" value="ACYL_COA_DH_1"/>
    <property type="match status" value="1"/>
</dbReference>
<proteinExistence type="inferred from homology"/>
<evidence type="ECO:0000256" key="21">
    <source>
        <dbReference type="ARBA" id="ARBA00051903"/>
    </source>
</evidence>
<comment type="catalytic activity">
    <reaction evidence="16">
        <text>valproyl-CoA + oxidized [electron-transfer flavoprotein] + H(+) = (2E)-2-propylpent-2-enoyl-CoA + reduced [electron-transfer flavoprotein]</text>
        <dbReference type="Rhea" id="RHEA:65344"/>
        <dbReference type="Rhea" id="RHEA-COMP:10685"/>
        <dbReference type="Rhea" id="RHEA-COMP:10686"/>
        <dbReference type="ChEBI" id="CHEBI:15378"/>
        <dbReference type="ChEBI" id="CHEBI:57692"/>
        <dbReference type="ChEBI" id="CHEBI:58307"/>
        <dbReference type="ChEBI" id="CHEBI:156457"/>
        <dbReference type="ChEBI" id="CHEBI:156458"/>
    </reaction>
    <physiologicalReaction direction="left-to-right" evidence="16">
        <dbReference type="Rhea" id="RHEA:65345"/>
    </physiologicalReaction>
</comment>
<comment type="catalytic activity">
    <reaction evidence="15">
        <text>2-methylbutanoyl-CoA + oxidized [electron-transfer flavoprotein] + H(+) = (2E)-2-methylbut-2-enoyl-CoA + reduced [electron-transfer flavoprotein]</text>
        <dbReference type="Rhea" id="RHEA:43780"/>
        <dbReference type="Rhea" id="RHEA-COMP:10685"/>
        <dbReference type="Rhea" id="RHEA-COMP:10686"/>
        <dbReference type="ChEBI" id="CHEBI:15378"/>
        <dbReference type="ChEBI" id="CHEBI:57336"/>
        <dbReference type="ChEBI" id="CHEBI:57337"/>
        <dbReference type="ChEBI" id="CHEBI:57692"/>
        <dbReference type="ChEBI" id="CHEBI:58307"/>
        <dbReference type="EC" id="1.3.8.5"/>
    </reaction>
    <physiologicalReaction direction="left-to-right" evidence="15">
        <dbReference type="Rhea" id="RHEA:43781"/>
    </physiologicalReaction>
</comment>
<keyword evidence="8 22" id="KW-0560">Oxidoreductase</keyword>
<comment type="catalytic activity">
    <reaction evidence="21">
        <text>2-methylpropanoyl-CoA + oxidized [electron-transfer flavoprotein] + H(+) = 2-methylpropenoyl-CoA + reduced [electron-transfer flavoprotein]</text>
        <dbReference type="Rhea" id="RHEA:44180"/>
        <dbReference type="Rhea" id="RHEA-COMP:10685"/>
        <dbReference type="Rhea" id="RHEA-COMP:10686"/>
        <dbReference type="ChEBI" id="CHEBI:15378"/>
        <dbReference type="ChEBI" id="CHEBI:57338"/>
        <dbReference type="ChEBI" id="CHEBI:57692"/>
        <dbReference type="ChEBI" id="CHEBI:58307"/>
        <dbReference type="ChEBI" id="CHEBI:62500"/>
    </reaction>
    <physiologicalReaction direction="left-to-right" evidence="21">
        <dbReference type="Rhea" id="RHEA:44181"/>
    </physiologicalReaction>
</comment>
<comment type="similarity">
    <text evidence="3 22">Belongs to the acyl-CoA dehydrogenase family.</text>
</comment>
<evidence type="ECO:0000256" key="3">
    <source>
        <dbReference type="ARBA" id="ARBA00009347"/>
    </source>
</evidence>
<dbReference type="Gene3D" id="1.20.140.10">
    <property type="entry name" value="Butyryl-CoA Dehydrogenase, subunit A, domain 3"/>
    <property type="match status" value="1"/>
</dbReference>
<dbReference type="GO" id="GO:0003853">
    <property type="term" value="F:short-chain 2-methyl fatty acyl-CoA dehydrogenase activity"/>
    <property type="evidence" value="ECO:0007669"/>
    <property type="project" value="UniProtKB-EC"/>
</dbReference>
<evidence type="ECO:0000256" key="14">
    <source>
        <dbReference type="ARBA" id="ARBA00042821"/>
    </source>
</evidence>
<dbReference type="InterPro" id="IPR006091">
    <property type="entry name" value="Acyl-CoA_Oxase/DH_mid-dom"/>
</dbReference>
<dbReference type="FunFam" id="1.10.540.10:FF:000026">
    <property type="entry name" value="Acyl-CoA dehydrogenase medium chain"/>
    <property type="match status" value="1"/>
</dbReference>
<dbReference type="Gene3D" id="1.10.540.10">
    <property type="entry name" value="Acyl-CoA dehydrogenase/oxidase, N-terminal domain"/>
    <property type="match status" value="1"/>
</dbReference>
<keyword evidence="5 22" id="KW-0285">Flavoprotein</keyword>
<feature type="domain" description="Acyl-CoA oxidase/dehydrogenase middle" evidence="24">
    <location>
        <begin position="91"/>
        <end position="186"/>
    </location>
</feature>
<accession>A0A158P9W3</accession>
<evidence type="ECO:0000256" key="4">
    <source>
        <dbReference type="ARBA" id="ARBA00011881"/>
    </source>
</evidence>
<dbReference type="Pfam" id="PF02770">
    <property type="entry name" value="Acyl-CoA_dh_M"/>
    <property type="match status" value="1"/>
</dbReference>
<dbReference type="GO" id="GO:0006631">
    <property type="term" value="P:fatty acid metabolic process"/>
    <property type="evidence" value="ECO:0007669"/>
    <property type="project" value="UniProtKB-KW"/>
</dbReference>
<protein>
    <recommendedName>
        <fullName evidence="12">Short/branched chain specific acyl-CoA dehydrogenase, mitochondrial</fullName>
        <ecNumber evidence="11">1.3.8.5</ecNumber>
    </recommendedName>
    <alternativeName>
        <fullName evidence="14">2-methyl branched chain acyl-CoA dehydrogenase</fullName>
    </alternativeName>
    <alternativeName>
        <fullName evidence="13">2-methylbutyryl-coenzyme A dehydrogenase</fullName>
    </alternativeName>
</protein>
<keyword evidence="26" id="KW-1185">Reference proteome</keyword>
<dbReference type="AlphaFoldDB" id="A0A158P9W3"/>
<evidence type="ECO:0000256" key="1">
    <source>
        <dbReference type="ARBA" id="ARBA00001974"/>
    </source>
</evidence>
<comment type="catalytic activity">
    <reaction evidence="18">
        <text>butanoyl-CoA + oxidized [electron-transfer flavoprotein] + H(+) = (2E)-butenoyl-CoA + reduced [electron-transfer flavoprotein]</text>
        <dbReference type="Rhea" id="RHEA:24004"/>
        <dbReference type="Rhea" id="RHEA-COMP:10685"/>
        <dbReference type="Rhea" id="RHEA-COMP:10686"/>
        <dbReference type="ChEBI" id="CHEBI:15378"/>
        <dbReference type="ChEBI" id="CHEBI:57332"/>
        <dbReference type="ChEBI" id="CHEBI:57371"/>
        <dbReference type="ChEBI" id="CHEBI:57692"/>
        <dbReference type="ChEBI" id="CHEBI:58307"/>
    </reaction>
    <physiologicalReaction direction="left-to-right" evidence="18">
        <dbReference type="Rhea" id="RHEA:24005"/>
    </physiologicalReaction>
</comment>
<dbReference type="Gene3D" id="2.40.110.10">
    <property type="entry name" value="Butyryl-CoA Dehydrogenase, subunit A, domain 2"/>
    <property type="match status" value="1"/>
</dbReference>
<dbReference type="InterPro" id="IPR013786">
    <property type="entry name" value="AcylCoA_DH/ox_N"/>
</dbReference>
<dbReference type="Pfam" id="PF00441">
    <property type="entry name" value="Acyl-CoA_dh_1"/>
    <property type="match status" value="1"/>
</dbReference>
<dbReference type="PANTHER" id="PTHR43884:SF1">
    <property type="entry name" value="SHORT_BRANCHED CHAIN SPECIFIC ACYL-COA DEHYDROGENASE, MITOCHONDRIAL"/>
    <property type="match status" value="1"/>
</dbReference>
<dbReference type="STRING" id="6313.A0A158P9W3"/>
<sequence length="311" mass="33902">MDEKSQMHQSVITGVFENGFMGVEVPEAYGGTGSSFFDSILIIEELAKVDPSVSVFVDVQNTLVIPLILQLGTEDQKKKYLPKSCTEWVGSFCLSEADSGSDAFAMKTVAKGDGDDFLITGTKLWITNAGHASFFLVFANADSSKGYKGITCFLIDRNEKGVSIEKKEDKLGIRASSTCPVNFENVRVPKSAILGEYGKGYKYAIECLNAGRIGIGAQMVGLAQGCFDNAALYLQERKQFGSRIIDFQGIQHQVSQVAVEIEAARLLVYNAARMKDSDIHFVKEAAMAKLYSSQFLPTINNSTVCILSLMS</sequence>
<dbReference type="SUPFAM" id="SSF56645">
    <property type="entry name" value="Acyl-CoA dehydrogenase NM domain-like"/>
    <property type="match status" value="1"/>
</dbReference>
<comment type="subunit">
    <text evidence="4">Homotetramer.</text>
</comment>